<reference evidence="6 7" key="1">
    <citation type="submission" date="2017-02" db="EMBL/GenBank/DDBJ databases">
        <title>Draft Genome Sequence of Streptomyces tsukubaensis F601, a Producer of the immunosuppressant tacrolimus FK506.</title>
        <authorList>
            <person name="Zong G."/>
            <person name="Zhong C."/>
            <person name="Fu J."/>
            <person name="Qin R."/>
            <person name="Cao G."/>
        </authorList>
    </citation>
    <scope>NUCLEOTIDE SEQUENCE [LARGE SCALE GENOMIC DNA]</scope>
    <source>
        <strain evidence="6 7">F601</strain>
    </source>
</reference>
<comment type="similarity">
    <text evidence="1 2">Belongs to the glycosyl hydrolase 31 family.</text>
</comment>
<dbReference type="STRING" id="83656.B1H18_33145"/>
<dbReference type="InterPro" id="IPR048395">
    <property type="entry name" value="Glyco_hydro_31_C"/>
</dbReference>
<dbReference type="GO" id="GO:0005975">
    <property type="term" value="P:carbohydrate metabolic process"/>
    <property type="evidence" value="ECO:0007669"/>
    <property type="project" value="InterPro"/>
</dbReference>
<dbReference type="GO" id="GO:0030246">
    <property type="term" value="F:carbohydrate binding"/>
    <property type="evidence" value="ECO:0007669"/>
    <property type="project" value="InterPro"/>
</dbReference>
<feature type="compositionally biased region" description="Basic and acidic residues" evidence="3">
    <location>
        <begin position="220"/>
        <end position="230"/>
    </location>
</feature>
<gene>
    <name evidence="6" type="ORF">B1H18_33145</name>
</gene>
<dbReference type="Gene3D" id="2.60.40.1760">
    <property type="entry name" value="glycosyl hydrolase (family 31)"/>
    <property type="match status" value="1"/>
</dbReference>
<keyword evidence="2" id="KW-0326">Glycosidase</keyword>
<dbReference type="InterPro" id="IPR013780">
    <property type="entry name" value="Glyco_hydro_b"/>
</dbReference>
<dbReference type="Gene3D" id="3.20.20.80">
    <property type="entry name" value="Glycosidases"/>
    <property type="match status" value="1"/>
</dbReference>
<dbReference type="Proteomes" id="UP000190539">
    <property type="component" value="Unassembled WGS sequence"/>
</dbReference>
<name>A0A1V4A0A7_9ACTN</name>
<feature type="region of interest" description="Disordered" evidence="3">
    <location>
        <begin position="584"/>
        <end position="668"/>
    </location>
</feature>
<keyword evidence="7" id="KW-1185">Reference proteome</keyword>
<dbReference type="InterPro" id="IPR011013">
    <property type="entry name" value="Gal_mutarotase_sf_dom"/>
</dbReference>
<evidence type="ECO:0000256" key="3">
    <source>
        <dbReference type="SAM" id="MobiDB-lite"/>
    </source>
</evidence>
<dbReference type="Pfam" id="PF01055">
    <property type="entry name" value="Glyco_hydro_31_2nd"/>
    <property type="match status" value="1"/>
</dbReference>
<feature type="region of interest" description="Disordered" evidence="3">
    <location>
        <begin position="1040"/>
        <end position="1087"/>
    </location>
</feature>
<evidence type="ECO:0000259" key="4">
    <source>
        <dbReference type="Pfam" id="PF01055"/>
    </source>
</evidence>
<dbReference type="EMBL" id="MVFC01000052">
    <property type="protein sequence ID" value="OON71616.1"/>
    <property type="molecule type" value="Genomic_DNA"/>
</dbReference>
<dbReference type="SUPFAM" id="SSF51011">
    <property type="entry name" value="Glycosyl hydrolase domain"/>
    <property type="match status" value="1"/>
</dbReference>
<feature type="region of interest" description="Disordered" evidence="3">
    <location>
        <begin position="836"/>
        <end position="870"/>
    </location>
</feature>
<dbReference type="SUPFAM" id="SSF51445">
    <property type="entry name" value="(Trans)glycosidases"/>
    <property type="match status" value="1"/>
</dbReference>
<dbReference type="Gene3D" id="2.60.40.1180">
    <property type="entry name" value="Golgi alpha-mannosidase II"/>
    <property type="match status" value="1"/>
</dbReference>
<feature type="compositionally biased region" description="Basic and acidic residues" evidence="3">
    <location>
        <begin position="613"/>
        <end position="632"/>
    </location>
</feature>
<feature type="region of interest" description="Disordered" evidence="3">
    <location>
        <begin position="200"/>
        <end position="340"/>
    </location>
</feature>
<organism evidence="6 7">
    <name type="scientific">Streptomyces tsukubensis</name>
    <dbReference type="NCBI Taxonomy" id="83656"/>
    <lineage>
        <taxon>Bacteria</taxon>
        <taxon>Bacillati</taxon>
        <taxon>Actinomycetota</taxon>
        <taxon>Actinomycetes</taxon>
        <taxon>Kitasatosporales</taxon>
        <taxon>Streptomycetaceae</taxon>
        <taxon>Streptomyces</taxon>
    </lineage>
</organism>
<evidence type="ECO:0000313" key="7">
    <source>
        <dbReference type="Proteomes" id="UP000190539"/>
    </source>
</evidence>
<keyword evidence="2" id="KW-0378">Hydrolase</keyword>
<evidence type="ECO:0000256" key="1">
    <source>
        <dbReference type="ARBA" id="ARBA00007806"/>
    </source>
</evidence>
<feature type="compositionally biased region" description="Polar residues" evidence="3">
    <location>
        <begin position="291"/>
        <end position="315"/>
    </location>
</feature>
<dbReference type="CDD" id="cd14752">
    <property type="entry name" value="GH31_N"/>
    <property type="match status" value="1"/>
</dbReference>
<dbReference type="Pfam" id="PF21365">
    <property type="entry name" value="Glyco_hydro_31_3rd"/>
    <property type="match status" value="1"/>
</dbReference>
<evidence type="ECO:0000259" key="5">
    <source>
        <dbReference type="Pfam" id="PF21365"/>
    </source>
</evidence>
<sequence>MRAVRAARRGERADRAALPVVVHERARVPGEITGSCPGPGGGLVRFTRSRLQVTVTAGGAVFLGWDGAGPLPSYALAVPCPEPDPRALLEPDTDGGLRVVSERLTVVISRHGAVEVRTPGGVMLRRDLPPRWWGGGSAASGPRVPPPRKEAAVVVEAARSGAVVATPSAAVAAKLPGTRRPAVEAAVPVVAETAPPRAEVLGVPVHTTEVRAGGSVPGEGGRRSEDRPAMRDPSSGSAVRTRVAGTGSSSGAGPSVTTGASAGAGPAVGTGATARTGPSVGTGPSMGTGPSEGTSPSVGTGPSVNTGSSMDTSPSMAPGSARAGAGPTDPTGPSTSTGPQVVVAASGVPVRAEATGPSAVSPRSWPPFGVDTHPFGAAPSGDRCVQRSEVPADAEFFGLGARASGPRLPDGTYRLWNSPPGTGKGGPTESVTMPVQMVVADAGTHLVFHDNTWDGSMMLRSGTEGAGSGHDRPGVSELRTTGGPLRYWVVPGSPARILQVWSSLTGAAPIPPDWALGHHHLLGGEAGEGGVRDAVARHRECGAPLGAVHLGAGPPRAGDGHGLPGLRRLAADLMREGVRLVRTVEPWTEQEPNPEALSEALSEPNPAAILEGKPYRKPEPESDRKPEPDRGPEQVLPTDGAPPDRLVRGTDGLPVRDSAGDARRGGFPDFTDPAVRTWWGGSGGRWLAEGVAGFRHAGDEPWLFTAYGDPTLPRSAGHVLEGRGGDHREAHNIYALCMALAAHEGARGPAGRRPWLVSRSGWAGMQRYGGVFFEARDGDWSVPAASLARVLGLGLCGVPYAGPCVDERREDSAELYLRLLQLAAYLPLLMTQATPYEQEGDQERAAEETRRGNRRWGRSSTGAGDPDSTEAAEYARAALGERRRLLPYFATLARLARLTGAPCARPVWWYTPEDRALRECGDAFLLGEALLVAPVLDPGARRRTVRLPGGRWYDTTTDRAYEGPASVTVEAPLSHIPVFARAGAVIPVRGVDGSRQLEVWAPAPGGSGGGLVIADPAGGDEGRVVVERFTVRREGDEVVVERAGRQGPAGAEPQQPGASGDPGSGRAPAFDEAPEDEVVPPVRVRGM</sequence>
<dbReference type="PANTHER" id="PTHR22762:SF120">
    <property type="entry name" value="HETEROGLYCAN GLUCOSIDASE 1"/>
    <property type="match status" value="1"/>
</dbReference>
<dbReference type="SUPFAM" id="SSF74650">
    <property type="entry name" value="Galactose mutarotase-like"/>
    <property type="match status" value="1"/>
</dbReference>
<dbReference type="InterPro" id="IPR000322">
    <property type="entry name" value="Glyco_hydro_31_TIM"/>
</dbReference>
<dbReference type="InterPro" id="IPR017853">
    <property type="entry name" value="GH"/>
</dbReference>
<accession>A0A1V4A0A7</accession>
<dbReference type="AlphaFoldDB" id="A0A1V4A0A7"/>
<evidence type="ECO:0000256" key="2">
    <source>
        <dbReference type="RuleBase" id="RU361185"/>
    </source>
</evidence>
<dbReference type="PANTHER" id="PTHR22762">
    <property type="entry name" value="ALPHA-GLUCOSIDASE"/>
    <property type="match status" value="1"/>
</dbReference>
<evidence type="ECO:0000313" key="6">
    <source>
        <dbReference type="EMBL" id="OON71616.1"/>
    </source>
</evidence>
<feature type="compositionally biased region" description="Low complexity" evidence="3">
    <location>
        <begin position="323"/>
        <end position="339"/>
    </location>
</feature>
<feature type="compositionally biased region" description="Low complexity" evidence="3">
    <location>
        <begin position="240"/>
        <end position="278"/>
    </location>
</feature>
<protein>
    <recommendedName>
        <fullName evidence="8">Glycosyl hydrolase</fullName>
    </recommendedName>
</protein>
<feature type="domain" description="Glycoside hydrolase family 31 TIM barrel" evidence="4">
    <location>
        <begin position="509"/>
        <end position="892"/>
    </location>
</feature>
<proteinExistence type="inferred from homology"/>
<dbReference type="GO" id="GO:0004553">
    <property type="term" value="F:hydrolase activity, hydrolyzing O-glycosyl compounds"/>
    <property type="evidence" value="ECO:0007669"/>
    <property type="project" value="InterPro"/>
</dbReference>
<comment type="caution">
    <text evidence="6">The sequence shown here is derived from an EMBL/GenBank/DDBJ whole genome shotgun (WGS) entry which is preliminary data.</text>
</comment>
<evidence type="ECO:0008006" key="8">
    <source>
        <dbReference type="Google" id="ProtNLM"/>
    </source>
</evidence>
<feature type="compositionally biased region" description="Basic and acidic residues" evidence="3">
    <location>
        <begin position="841"/>
        <end position="851"/>
    </location>
</feature>
<feature type="domain" description="Glycosyl hydrolase family 31 C-terminal" evidence="5">
    <location>
        <begin position="900"/>
        <end position="986"/>
    </location>
</feature>